<dbReference type="PANTHER" id="PTHR15032">
    <property type="entry name" value="N-ACYL-PHOSPHATIDYLETHANOLAMINE-HYDROLYZING PHOSPHOLIPASE D"/>
    <property type="match status" value="1"/>
</dbReference>
<dbReference type="Pfam" id="PF12706">
    <property type="entry name" value="Lactamase_B_2"/>
    <property type="match status" value="1"/>
</dbReference>
<evidence type="ECO:0000313" key="4">
    <source>
        <dbReference type="Proteomes" id="UP000322110"/>
    </source>
</evidence>
<proteinExistence type="predicted"/>
<dbReference type="Proteomes" id="UP000322110">
    <property type="component" value="Unassembled WGS sequence"/>
</dbReference>
<feature type="region of interest" description="Disordered" evidence="1">
    <location>
        <begin position="1"/>
        <end position="46"/>
    </location>
</feature>
<dbReference type="GO" id="GO:0005737">
    <property type="term" value="C:cytoplasm"/>
    <property type="evidence" value="ECO:0007669"/>
    <property type="project" value="TreeGrafter"/>
</dbReference>
<accession>A0A5B2TMP6</accession>
<dbReference type="EMBL" id="VUKA01000001">
    <property type="protein sequence ID" value="KAA2214980.1"/>
    <property type="molecule type" value="Genomic_DNA"/>
</dbReference>
<protein>
    <submittedName>
        <fullName evidence="3">MBL fold metallo-hydrolase</fullName>
    </submittedName>
</protein>
<keyword evidence="4" id="KW-1185">Reference proteome</keyword>
<dbReference type="SUPFAM" id="SSF56281">
    <property type="entry name" value="Metallo-hydrolase/oxidoreductase"/>
    <property type="match status" value="1"/>
</dbReference>
<dbReference type="Gene3D" id="3.60.15.10">
    <property type="entry name" value="Ribonuclease Z/Hydroxyacylglutathione hydrolase-like"/>
    <property type="match status" value="1"/>
</dbReference>
<dbReference type="InterPro" id="IPR036866">
    <property type="entry name" value="RibonucZ/Hydroxyglut_hydro"/>
</dbReference>
<name>A0A5B2TMP6_9PROT</name>
<comment type="caution">
    <text evidence="3">The sequence shown here is derived from an EMBL/GenBank/DDBJ whole genome shotgun (WGS) entry which is preliminary data.</text>
</comment>
<dbReference type="InterPro" id="IPR001279">
    <property type="entry name" value="Metallo-B-lactamas"/>
</dbReference>
<evidence type="ECO:0000259" key="2">
    <source>
        <dbReference type="Pfam" id="PF12706"/>
    </source>
</evidence>
<organism evidence="3 4">
    <name type="scientific">Teichococcus oryzae</name>
    <dbReference type="NCBI Taxonomy" id="1608942"/>
    <lineage>
        <taxon>Bacteria</taxon>
        <taxon>Pseudomonadati</taxon>
        <taxon>Pseudomonadota</taxon>
        <taxon>Alphaproteobacteria</taxon>
        <taxon>Acetobacterales</taxon>
        <taxon>Roseomonadaceae</taxon>
        <taxon>Roseomonas</taxon>
    </lineage>
</organism>
<dbReference type="PANTHER" id="PTHR15032:SF4">
    <property type="entry name" value="N-ACYL-PHOSPHATIDYLETHANOLAMINE-HYDROLYZING PHOSPHOLIPASE D"/>
    <property type="match status" value="1"/>
</dbReference>
<feature type="compositionally biased region" description="Basic residues" evidence="1">
    <location>
        <begin position="1"/>
        <end position="20"/>
    </location>
</feature>
<dbReference type="AlphaFoldDB" id="A0A5B2TMP6"/>
<evidence type="ECO:0000313" key="3">
    <source>
        <dbReference type="EMBL" id="KAA2214980.1"/>
    </source>
</evidence>
<dbReference type="OrthoDB" id="9805728at2"/>
<keyword evidence="3" id="KW-0378">Hydrolase</keyword>
<sequence length="365" mass="39760">MVRHTRRPLGPRRLAVHHRSGGAARRGAAGLRGAGGRVTDLPPPRGAARRGKVFLNPDGSLPGQPLSAVWRMMREGRGTPWPGRVENPPFPPPPEPSPGEVVVTFIGHASFLIRYPGGPALLTDPIWSERCSPFRFAGPKRVRAPGLAFEALPKIDTVLLSHNHYDHCDIPTLKRLQQRDAPRIVTGLGNGRLLARHGMRDVVELDWWQEARLPGGVTACFTPARHFAARGLHDRAHALWGGFALRDAAGTSLCFTGDSGWGAHFEEIGQRRGPFDMALIPIGAYEPRWFMQAVHINPEEAVRAFQDLRAKRALAMHFGTFKLTQEAIDAPAEALSSALRAAGLAPEAFRVPGHGESVLIRPAPG</sequence>
<feature type="domain" description="Metallo-beta-lactamase" evidence="2">
    <location>
        <begin position="121"/>
        <end position="318"/>
    </location>
</feature>
<gene>
    <name evidence="3" type="ORF">F0Q34_04690</name>
</gene>
<evidence type="ECO:0000256" key="1">
    <source>
        <dbReference type="SAM" id="MobiDB-lite"/>
    </source>
</evidence>
<reference evidence="3 4" key="1">
    <citation type="journal article" date="2015" name="Int. J. Syst. Evol. Microbiol.">
        <title>Roseomonas oryzae sp. nov., isolated from paddy rhizosphere soil.</title>
        <authorList>
            <person name="Ramaprasad E.V."/>
            <person name="Sasikala Ch."/>
            <person name="Ramana Ch.V."/>
        </authorList>
    </citation>
    <scope>NUCLEOTIDE SEQUENCE [LARGE SCALE GENOMIC DNA]</scope>
    <source>
        <strain evidence="3 4">KCTC 42542</strain>
    </source>
</reference>
<dbReference type="GO" id="GO:0016787">
    <property type="term" value="F:hydrolase activity"/>
    <property type="evidence" value="ECO:0007669"/>
    <property type="project" value="UniProtKB-KW"/>
</dbReference>